<gene>
    <name evidence="1" type="ORF">CASFOL_037841</name>
</gene>
<evidence type="ECO:0000313" key="1">
    <source>
        <dbReference type="EMBL" id="KAL3617520.1"/>
    </source>
</evidence>
<keyword evidence="2" id="KW-1185">Reference proteome</keyword>
<comment type="caution">
    <text evidence="1">The sequence shown here is derived from an EMBL/GenBank/DDBJ whole genome shotgun (WGS) entry which is preliminary data.</text>
</comment>
<sequence>MKIYFYYHTNTIPDNRRHQSSGEIPPPLRRAYSSSTPRLRLRICYRFLALSHTSLPQPQVASRRPLLSPYHLCSLSPADPSIPTKLGPPTGSLLRFESPIFLRPRSQVHRLRLLGDYQHSTRIAFVEFVMYVLGAQIKVEGVYIWPFRQLRMLVNSGKSSDVVQEDDYLFSTPYHLIGIFSSQLFLESPRDKIWKGKHSPIYGIEKQCNIEIAAQISRLSSIEDGGDEDKYYLEGLI</sequence>
<dbReference type="AlphaFoldDB" id="A0ABD3BJB0"/>
<evidence type="ECO:0000313" key="2">
    <source>
        <dbReference type="Proteomes" id="UP001632038"/>
    </source>
</evidence>
<name>A0ABD3BJB0_9LAMI</name>
<proteinExistence type="predicted"/>
<dbReference type="Proteomes" id="UP001632038">
    <property type="component" value="Unassembled WGS sequence"/>
</dbReference>
<reference evidence="2" key="1">
    <citation type="journal article" date="2024" name="IScience">
        <title>Strigolactones Initiate the Formation of Haustorium-like Structures in Castilleja.</title>
        <authorList>
            <person name="Buerger M."/>
            <person name="Peterson D."/>
            <person name="Chory J."/>
        </authorList>
    </citation>
    <scope>NUCLEOTIDE SEQUENCE [LARGE SCALE GENOMIC DNA]</scope>
</reference>
<accession>A0ABD3BJB0</accession>
<dbReference type="EMBL" id="JAVIJP010000081">
    <property type="protein sequence ID" value="KAL3617520.1"/>
    <property type="molecule type" value="Genomic_DNA"/>
</dbReference>
<organism evidence="1 2">
    <name type="scientific">Castilleja foliolosa</name>
    <dbReference type="NCBI Taxonomy" id="1961234"/>
    <lineage>
        <taxon>Eukaryota</taxon>
        <taxon>Viridiplantae</taxon>
        <taxon>Streptophyta</taxon>
        <taxon>Embryophyta</taxon>
        <taxon>Tracheophyta</taxon>
        <taxon>Spermatophyta</taxon>
        <taxon>Magnoliopsida</taxon>
        <taxon>eudicotyledons</taxon>
        <taxon>Gunneridae</taxon>
        <taxon>Pentapetalae</taxon>
        <taxon>asterids</taxon>
        <taxon>lamiids</taxon>
        <taxon>Lamiales</taxon>
        <taxon>Orobanchaceae</taxon>
        <taxon>Pedicularideae</taxon>
        <taxon>Castillejinae</taxon>
        <taxon>Castilleja</taxon>
    </lineage>
</organism>
<protein>
    <submittedName>
        <fullName evidence="1">Uncharacterized protein</fullName>
    </submittedName>
</protein>